<gene>
    <name evidence="2" type="ORF">HRbin22_02127</name>
</gene>
<keyword evidence="1" id="KW-0812">Transmembrane</keyword>
<keyword evidence="1" id="KW-0472">Membrane</keyword>
<dbReference type="Proteomes" id="UP000236642">
    <property type="component" value="Unassembled WGS sequence"/>
</dbReference>
<reference evidence="3" key="1">
    <citation type="submission" date="2017-09" db="EMBL/GenBank/DDBJ databases">
        <title>Metaegenomics of thermophilic ammonia-oxidizing enrichment culture.</title>
        <authorList>
            <person name="Kato S."/>
            <person name="Suzuki K."/>
        </authorList>
    </citation>
    <scope>NUCLEOTIDE SEQUENCE [LARGE SCALE GENOMIC DNA]</scope>
</reference>
<comment type="caution">
    <text evidence="2">The sequence shown here is derived from an EMBL/GenBank/DDBJ whole genome shotgun (WGS) entry which is preliminary data.</text>
</comment>
<evidence type="ECO:0000313" key="3">
    <source>
        <dbReference type="Proteomes" id="UP000236642"/>
    </source>
</evidence>
<evidence type="ECO:0000313" key="2">
    <source>
        <dbReference type="EMBL" id="GBD09865.1"/>
    </source>
</evidence>
<feature type="transmembrane region" description="Helical" evidence="1">
    <location>
        <begin position="138"/>
        <end position="155"/>
    </location>
</feature>
<feature type="transmembrane region" description="Helical" evidence="1">
    <location>
        <begin position="334"/>
        <end position="353"/>
    </location>
</feature>
<sequence length="476" mass="52748">MSLSTWKQATAFRRIVWEGIAISGLSLPFLIVGAASLSSGFLSHEHAHLIEKALLVRDRGRLEWIGFAYPPLPVLTLLPWPTPLAAMILASVSGGLLAWNVGRRLQFLAFPPWIRAGLLLSFVGMPTILFLATQRFGTTLALVLFLWAWQAYLAFTRHGRTDAGFLAGLIIGFAFYASFYAPAFALAFALAAPLFAHTRDPRHTLAILMVLAFPTAMTIGAWIYLSWLFTEQPLAFLYDPGSSMLIAFRPDEAFITPEAMAHELVQRLLNTPLYLGVGVLIARLQPRRLPAYLIPLLLMVGAWSMGGVFPRELSVALGALFALSGIPVRTPPRWGILVLILALLQLGADGFFIHYGERERWWAALWAEKPSTADTVEEEIAGRLARLPCGSVLADDRQAYRLIARAGTACPFVLPPDPIFQVAVSRPERFVRWIIVAESPRGPIGPLEARYRLRAPPGFVLEASWPGWYLYRRGEP</sequence>
<feature type="transmembrane region" description="Helical" evidence="1">
    <location>
        <begin position="84"/>
        <end position="101"/>
    </location>
</feature>
<dbReference type="EMBL" id="BEHY01000075">
    <property type="protein sequence ID" value="GBD09865.1"/>
    <property type="molecule type" value="Genomic_DNA"/>
</dbReference>
<accession>A0A2H5Y8T6</accession>
<feature type="transmembrane region" description="Helical" evidence="1">
    <location>
        <begin position="289"/>
        <end position="309"/>
    </location>
</feature>
<evidence type="ECO:0000256" key="1">
    <source>
        <dbReference type="SAM" id="Phobius"/>
    </source>
</evidence>
<feature type="transmembrane region" description="Helical" evidence="1">
    <location>
        <begin position="204"/>
        <end position="225"/>
    </location>
</feature>
<protein>
    <recommendedName>
        <fullName evidence="4">Glycosyltransferase RgtA/B/C/D-like domain-containing protein</fullName>
    </recommendedName>
</protein>
<name>A0A2H5Y8T6_9CHLR</name>
<dbReference type="AlphaFoldDB" id="A0A2H5Y8T6"/>
<proteinExistence type="predicted"/>
<feature type="transmembrane region" description="Helical" evidence="1">
    <location>
        <begin position="113"/>
        <end position="132"/>
    </location>
</feature>
<feature type="transmembrane region" description="Helical" evidence="1">
    <location>
        <begin position="167"/>
        <end position="192"/>
    </location>
</feature>
<organism evidence="2 3">
    <name type="scientific">Candidatus Thermoflexus japonica</name>
    <dbReference type="NCBI Taxonomy" id="2035417"/>
    <lineage>
        <taxon>Bacteria</taxon>
        <taxon>Bacillati</taxon>
        <taxon>Chloroflexota</taxon>
        <taxon>Thermoflexia</taxon>
        <taxon>Thermoflexales</taxon>
        <taxon>Thermoflexaceae</taxon>
        <taxon>Thermoflexus</taxon>
    </lineage>
</organism>
<keyword evidence="1" id="KW-1133">Transmembrane helix</keyword>
<evidence type="ECO:0008006" key="4">
    <source>
        <dbReference type="Google" id="ProtNLM"/>
    </source>
</evidence>
<feature type="transmembrane region" description="Helical" evidence="1">
    <location>
        <begin position="20"/>
        <end position="42"/>
    </location>
</feature>